<dbReference type="EMBL" id="JAPMOS010000019">
    <property type="protein sequence ID" value="KAJ4459502.1"/>
    <property type="molecule type" value="Genomic_DNA"/>
</dbReference>
<dbReference type="SUPFAM" id="SSF56112">
    <property type="entry name" value="Protein kinase-like (PK-like)"/>
    <property type="match status" value="2"/>
</dbReference>
<feature type="region of interest" description="Disordered" evidence="4">
    <location>
        <begin position="1185"/>
        <end position="1209"/>
    </location>
</feature>
<gene>
    <name evidence="7" type="ORF">PAPYR_4559</name>
</gene>
<dbReference type="SMART" id="SM00220">
    <property type="entry name" value="S_TKc"/>
    <property type="match status" value="1"/>
</dbReference>
<feature type="compositionally biased region" description="Low complexity" evidence="4">
    <location>
        <begin position="1185"/>
        <end position="1201"/>
    </location>
</feature>
<accession>A0ABQ8UM16</accession>
<keyword evidence="1" id="KW-0675">Receptor</keyword>
<dbReference type="Gene3D" id="1.10.510.10">
    <property type="entry name" value="Transferase(Phosphotransferase) domain 1"/>
    <property type="match status" value="2"/>
</dbReference>
<dbReference type="PANTHER" id="PTHR47457">
    <property type="entry name" value="OS05G0345500 PROTEIN"/>
    <property type="match status" value="1"/>
</dbReference>
<dbReference type="InterPro" id="IPR008979">
    <property type="entry name" value="Galactose-bd-like_sf"/>
</dbReference>
<organism evidence="7 8">
    <name type="scientific">Paratrimastix pyriformis</name>
    <dbReference type="NCBI Taxonomy" id="342808"/>
    <lineage>
        <taxon>Eukaryota</taxon>
        <taxon>Metamonada</taxon>
        <taxon>Preaxostyla</taxon>
        <taxon>Paratrimastigidae</taxon>
        <taxon>Paratrimastix</taxon>
    </lineage>
</organism>
<evidence type="ECO:0000256" key="3">
    <source>
        <dbReference type="SAM" id="Coils"/>
    </source>
</evidence>
<evidence type="ECO:0000256" key="1">
    <source>
        <dbReference type="ARBA" id="ARBA00023170"/>
    </source>
</evidence>
<evidence type="ECO:0000313" key="7">
    <source>
        <dbReference type="EMBL" id="KAJ4459502.1"/>
    </source>
</evidence>
<feature type="region of interest" description="Disordered" evidence="4">
    <location>
        <begin position="606"/>
        <end position="654"/>
    </location>
</feature>
<feature type="binding site" evidence="2">
    <location>
        <position position="171"/>
    </location>
    <ligand>
        <name>ATP</name>
        <dbReference type="ChEBI" id="CHEBI:30616"/>
    </ligand>
</feature>
<dbReference type="PANTHER" id="PTHR47457:SF1">
    <property type="entry name" value="BTB DOMAIN-CONTAINING PROTEIN-RELATED"/>
    <property type="match status" value="1"/>
</dbReference>
<keyword evidence="2" id="KW-0547">Nucleotide-binding</keyword>
<feature type="compositionally biased region" description="Low complexity" evidence="4">
    <location>
        <begin position="606"/>
        <end position="632"/>
    </location>
</feature>
<evidence type="ECO:0000259" key="5">
    <source>
        <dbReference type="PROSITE" id="PS50011"/>
    </source>
</evidence>
<dbReference type="InterPro" id="IPR017441">
    <property type="entry name" value="Protein_kinase_ATP_BS"/>
</dbReference>
<proteinExistence type="predicted"/>
<evidence type="ECO:0000256" key="2">
    <source>
        <dbReference type="PROSITE-ProRule" id="PRU10141"/>
    </source>
</evidence>
<dbReference type="InterPro" id="IPR000719">
    <property type="entry name" value="Prot_kinase_dom"/>
</dbReference>
<evidence type="ECO:0000313" key="8">
    <source>
        <dbReference type="Proteomes" id="UP001141327"/>
    </source>
</evidence>
<dbReference type="SUPFAM" id="SSF49785">
    <property type="entry name" value="Galactose-binding domain-like"/>
    <property type="match status" value="1"/>
</dbReference>
<feature type="compositionally biased region" description="Pro residues" evidence="4">
    <location>
        <begin position="633"/>
        <end position="651"/>
    </location>
</feature>
<dbReference type="Proteomes" id="UP001141327">
    <property type="component" value="Unassembled WGS sequence"/>
</dbReference>
<keyword evidence="2" id="KW-0067">ATP-binding</keyword>
<keyword evidence="8" id="KW-1185">Reference proteome</keyword>
<feature type="compositionally biased region" description="Low complexity" evidence="4">
    <location>
        <begin position="431"/>
        <end position="442"/>
    </location>
</feature>
<feature type="domain" description="Protein kinase" evidence="5">
    <location>
        <begin position="1"/>
        <end position="371"/>
    </location>
</feature>
<feature type="coiled-coil region" evidence="3">
    <location>
        <begin position="813"/>
        <end position="840"/>
    </location>
</feature>
<name>A0ABQ8UM16_9EUKA</name>
<keyword evidence="3" id="KW-0175">Coiled coil</keyword>
<comment type="caution">
    <text evidence="7">The sequence shown here is derived from an EMBL/GenBank/DDBJ whole genome shotgun (WGS) entry which is preliminary data.</text>
</comment>
<evidence type="ECO:0000256" key="4">
    <source>
        <dbReference type="SAM" id="MobiDB-lite"/>
    </source>
</evidence>
<feature type="domain" description="F5/8 type C" evidence="6">
    <location>
        <begin position="1065"/>
        <end position="1177"/>
    </location>
</feature>
<feature type="region of interest" description="Disordered" evidence="4">
    <location>
        <begin position="377"/>
        <end position="398"/>
    </location>
</feature>
<dbReference type="PROSITE" id="PS00107">
    <property type="entry name" value="PROTEIN_KINASE_ATP"/>
    <property type="match status" value="1"/>
</dbReference>
<protein>
    <submittedName>
        <fullName evidence="7">E3 ubiquitin-protein ligase hectd1</fullName>
    </submittedName>
</protein>
<dbReference type="PROSITE" id="PS50011">
    <property type="entry name" value="PROTEIN_KINASE_DOM"/>
    <property type="match status" value="2"/>
</dbReference>
<dbReference type="PROSITE" id="PS50022">
    <property type="entry name" value="FA58C_3"/>
    <property type="match status" value="1"/>
</dbReference>
<dbReference type="Gene3D" id="3.30.200.20">
    <property type="entry name" value="Phosphorylase Kinase, domain 1"/>
    <property type="match status" value="1"/>
</dbReference>
<evidence type="ECO:0000259" key="6">
    <source>
        <dbReference type="PROSITE" id="PS50022"/>
    </source>
</evidence>
<feature type="region of interest" description="Disordered" evidence="4">
    <location>
        <begin position="1035"/>
        <end position="1063"/>
    </location>
</feature>
<feature type="domain" description="Protein kinase" evidence="5">
    <location>
        <begin position="420"/>
        <end position="747"/>
    </location>
</feature>
<dbReference type="Gene3D" id="2.60.120.260">
    <property type="entry name" value="Galactose-binding domain-like"/>
    <property type="match status" value="1"/>
</dbReference>
<reference evidence="7" key="1">
    <citation type="journal article" date="2022" name="bioRxiv">
        <title>Genomics of Preaxostyla Flagellates Illuminates Evolutionary Transitions and the Path Towards Mitochondrial Loss.</title>
        <authorList>
            <person name="Novak L.V.F."/>
            <person name="Treitli S.C."/>
            <person name="Pyrih J."/>
            <person name="Halakuc P."/>
            <person name="Pipaliya S.V."/>
            <person name="Vacek V."/>
            <person name="Brzon O."/>
            <person name="Soukal P."/>
            <person name="Eme L."/>
            <person name="Dacks J.B."/>
            <person name="Karnkowska A."/>
            <person name="Elias M."/>
            <person name="Hampl V."/>
        </authorList>
    </citation>
    <scope>NUCLEOTIDE SEQUENCE</scope>
    <source>
        <strain evidence="7">RCP-MX</strain>
    </source>
</reference>
<feature type="region of interest" description="Disordered" evidence="4">
    <location>
        <begin position="410"/>
        <end position="442"/>
    </location>
</feature>
<dbReference type="InterPro" id="IPR011009">
    <property type="entry name" value="Kinase-like_dom_sf"/>
</dbReference>
<sequence>MLLKIVEWDSQKVTVVSLSTIESFETLRDRLREKLGLISLDDYSLYLRTVDNNCGEKIEWKRTLTDCGLRNGDFLILRQNPATAFAYVDDQPAVRSVPGIGGPLAKADACIVASPVVASTSPGDQPPPSASRYVDIPDPVSRRPRSCLGGGVFGRAYKMLDTVTSRVVVVKEIPCPGRAALDRAVREALRQAKLRHPSVLACHDLFHGPETDAGDQPANVLLQWVGEGPERRVHLLVGDFGEAQAMEGRTRLHTLAGTDFFCPPEMLLPPQGGAGLPGYTQRADWFSGGLVLACLFGGLTSAALSRALAPLAPWQMAPADLHRAIRGCLEAPAVPGVVPARPALVEAILGMLSFDPAARPGPEAILTRLYAPPAPAALLTRSPSGTGAPGQRPGPPALPVLDLAELMNITDMSRRPPRPRTRLGDQPPGTPGSTPSASTSSGRAAYLMTMRATGRQVVAKEIACRGEAAAAALEARAARVVEALRAGPGAPPGSLLLPVGICRCCRDAEGRQVVCLATEFCPLGNMDALVGAMKPPERRAAARGLVEALAWMQARRVAHGALKPANLVFRPAPAPLAPPTAPPAPVVPMLALCDFADARCCPAPGAAPTAEAAPGDEAPPSHEAAPAFAAPEEFPPPPSPDGTPAPAPAGPAAPDARADLFAGGLLLACLLGPMTGPQLNELLGGARYPWQLAEHELVGALCARLSTAGLEGPLVDGVAGLLARDPALRPAALARCAAALGAAMPPVAATSPVAPGSEGASGGGGGAAALAEGLAGLQGRLAGVEEAHRRLAAQAADSRELAQRLAAENGSDLQEALARMAGAEAGLQAVQQEVRALQADLGAAVGGIQSLQAHQQRQEQAIEGQALLQARAAAECRQELADLRTRFAQLLEPAPAPRGLAVKTDPVTGQLGLSWLPVGGPGWLPVRYQVRMRARRAGEAGPGAPDEWTPVYVGPGCGCPVPQAACDREAPTLFIVSALRGLVEGPPSDPPVAFRLPKVEFRYHHDLDEQGLLYYIGTQGLTQPWRNPAEAGWVTATRSSNGSGRASDAAGRSPNNSQTGSGPGQWWCFDLGPGRLVTVARYTLRHAAHPGNVEYRLASWRLEGSRDGAQWATLDEHHAEVRALPACPDATATFVVGPPPPGAGPLLPARYVRVLMTGPSPNGGLYLHLSGFELYGTLAEVPTAPTAAPPAAAQGPAAQPATPLPKHEG</sequence>
<dbReference type="InterPro" id="IPR000421">
    <property type="entry name" value="FA58C"/>
</dbReference>